<organism evidence="2 3">
    <name type="scientific">Flemingia macrophylla</name>
    <dbReference type="NCBI Taxonomy" id="520843"/>
    <lineage>
        <taxon>Eukaryota</taxon>
        <taxon>Viridiplantae</taxon>
        <taxon>Streptophyta</taxon>
        <taxon>Embryophyta</taxon>
        <taxon>Tracheophyta</taxon>
        <taxon>Spermatophyta</taxon>
        <taxon>Magnoliopsida</taxon>
        <taxon>eudicotyledons</taxon>
        <taxon>Gunneridae</taxon>
        <taxon>Pentapetalae</taxon>
        <taxon>rosids</taxon>
        <taxon>fabids</taxon>
        <taxon>Fabales</taxon>
        <taxon>Fabaceae</taxon>
        <taxon>Papilionoideae</taxon>
        <taxon>50 kb inversion clade</taxon>
        <taxon>NPAAA clade</taxon>
        <taxon>indigoferoid/millettioid clade</taxon>
        <taxon>Phaseoleae</taxon>
        <taxon>Flemingia</taxon>
    </lineage>
</organism>
<reference evidence="2 3" key="1">
    <citation type="submission" date="2024-08" db="EMBL/GenBank/DDBJ databases">
        <title>Insights into the chromosomal genome structure of Flemingia macrophylla.</title>
        <authorList>
            <person name="Ding Y."/>
            <person name="Zhao Y."/>
            <person name="Bi W."/>
            <person name="Wu M."/>
            <person name="Zhao G."/>
            <person name="Gong Y."/>
            <person name="Li W."/>
            <person name="Zhang P."/>
        </authorList>
    </citation>
    <scope>NUCLEOTIDE SEQUENCE [LARGE SCALE GENOMIC DNA]</scope>
    <source>
        <strain evidence="2">DYQJB</strain>
        <tissue evidence="2">Leaf</tissue>
    </source>
</reference>
<evidence type="ECO:0000313" key="2">
    <source>
        <dbReference type="EMBL" id="KAL2324706.1"/>
    </source>
</evidence>
<evidence type="ECO:0000256" key="1">
    <source>
        <dbReference type="SAM" id="Phobius"/>
    </source>
</evidence>
<name>A0ABD1LMI2_9FABA</name>
<feature type="transmembrane region" description="Helical" evidence="1">
    <location>
        <begin position="120"/>
        <end position="139"/>
    </location>
</feature>
<keyword evidence="1" id="KW-0472">Membrane</keyword>
<keyword evidence="1" id="KW-1133">Transmembrane helix</keyword>
<protein>
    <submittedName>
        <fullName evidence="2">Uncharacterized protein</fullName>
    </submittedName>
</protein>
<gene>
    <name evidence="2" type="ORF">Fmac_023764</name>
</gene>
<sequence length="220" mass="25115">MEEEEAQTVRLEILGFNNLTLAEWFHYLELHLPKQIIHETEEMIDSMTQKARDSSQRCPWRNSQTFLYLCNVSLLISFTCSVCKQELKEKTHTNVVSSAKPEANFCGIFYSCPLTIATRCLFLTLVFSVHAIFATSIFTGLTSSFTGLTMNLKLLMIIWTLGLVEIREIESEDYFFTGHEMSGTMDELLAVSLVEAREAKRCLFCEMLVIGVCVVLLARR</sequence>
<dbReference type="EMBL" id="JBGMDY010000008">
    <property type="protein sequence ID" value="KAL2324706.1"/>
    <property type="molecule type" value="Genomic_DNA"/>
</dbReference>
<proteinExistence type="predicted"/>
<comment type="caution">
    <text evidence="2">The sequence shown here is derived from an EMBL/GenBank/DDBJ whole genome shotgun (WGS) entry which is preliminary data.</text>
</comment>
<keyword evidence="1" id="KW-0812">Transmembrane</keyword>
<accession>A0ABD1LMI2</accession>
<dbReference type="Proteomes" id="UP001603857">
    <property type="component" value="Unassembled WGS sequence"/>
</dbReference>
<evidence type="ECO:0000313" key="3">
    <source>
        <dbReference type="Proteomes" id="UP001603857"/>
    </source>
</evidence>
<dbReference type="AlphaFoldDB" id="A0ABD1LMI2"/>
<keyword evidence="3" id="KW-1185">Reference proteome</keyword>